<evidence type="ECO:0000313" key="1">
    <source>
        <dbReference type="EMBL" id="ADU48320.1"/>
    </source>
</evidence>
<protein>
    <recommendedName>
        <fullName evidence="3">DUF2695 domain-containing protein</fullName>
    </recommendedName>
</protein>
<organism evidence="1 2">
    <name type="scientific">Intrasporangium calvum (strain ATCC 23552 / DSM 43043 / JCM 3097 / NBRC 12989 / NCIMB 10167 / NRRL B-3866 / 7 KIP)</name>
    <dbReference type="NCBI Taxonomy" id="710696"/>
    <lineage>
        <taxon>Bacteria</taxon>
        <taxon>Bacillati</taxon>
        <taxon>Actinomycetota</taxon>
        <taxon>Actinomycetes</taxon>
        <taxon>Micrococcales</taxon>
        <taxon>Intrasporangiaceae</taxon>
        <taxon>Intrasporangium</taxon>
    </lineage>
</organism>
<reference evidence="1 2" key="1">
    <citation type="journal article" date="2010" name="Stand. Genomic Sci.">
        <title>Complete genome sequence of Intrasporangium calvum type strain (7 KIP).</title>
        <authorList>
            <person name="Del Rio T.G."/>
            <person name="Chertkov O."/>
            <person name="Yasawong M."/>
            <person name="Lucas S."/>
            <person name="Deshpande S."/>
            <person name="Cheng J.F."/>
            <person name="Detter C."/>
            <person name="Tapia R."/>
            <person name="Han C."/>
            <person name="Goodwin L."/>
            <person name="Pitluck S."/>
            <person name="Liolios K."/>
            <person name="Ivanova N."/>
            <person name="Mavromatis K."/>
            <person name="Pati A."/>
            <person name="Chen A."/>
            <person name="Palaniappan K."/>
            <person name="Land M."/>
            <person name="Hauser L."/>
            <person name="Chang Y.J."/>
            <person name="Jeffries C.D."/>
            <person name="Rohde M."/>
            <person name="Pukall R."/>
            <person name="Sikorski J."/>
            <person name="Goker M."/>
            <person name="Woyke T."/>
            <person name="Bristow J."/>
            <person name="Eisen J.A."/>
            <person name="Markowitz V."/>
            <person name="Hugenholtz P."/>
            <person name="Kyrpides N.C."/>
            <person name="Klenk H.P."/>
            <person name="Lapidus A."/>
        </authorList>
    </citation>
    <scope>NUCLEOTIDE SEQUENCE [LARGE SCALE GENOMIC DNA]</scope>
    <source>
        <strain evidence="2">ATCC 23552 / DSM 43043 / JCM 3097 / NBRC 12989 / 7 KIP</strain>
    </source>
</reference>
<dbReference type="HOGENOM" id="CLU_160610_0_0_11"/>
<dbReference type="KEGG" id="ica:Intca_1808"/>
<dbReference type="eggNOG" id="ENOG50333M3">
    <property type="taxonomic scope" value="Bacteria"/>
</dbReference>
<dbReference type="OrthoDB" id="4866170at2"/>
<sequence>MSNVIHIFTGSRVDPKVGVVPRSGECLGCFTHRMVLAGGCSNGLGWAEHYRLVRARRAVTLRRRLTALGARCDCEVIHEIWQPSPVLWTRDPQSGDLAAPSVLPPCEGVRPGSTKPCSWWVSGASLAL</sequence>
<evidence type="ECO:0008006" key="3">
    <source>
        <dbReference type="Google" id="ProtNLM"/>
    </source>
</evidence>
<evidence type="ECO:0000313" key="2">
    <source>
        <dbReference type="Proteomes" id="UP000008914"/>
    </source>
</evidence>
<dbReference type="AlphaFoldDB" id="E6SAP7"/>
<dbReference type="InterPro" id="IPR024248">
    <property type="entry name" value="DUF2695"/>
</dbReference>
<proteinExistence type="predicted"/>
<gene>
    <name evidence="1" type="ordered locus">Intca_1808</name>
</gene>
<dbReference type="Proteomes" id="UP000008914">
    <property type="component" value="Chromosome"/>
</dbReference>
<dbReference type="STRING" id="710696.Intca_1808"/>
<dbReference type="Pfam" id="PF10905">
    <property type="entry name" value="DUF2695"/>
    <property type="match status" value="1"/>
</dbReference>
<dbReference type="RefSeq" id="WP_013492635.1">
    <property type="nucleotide sequence ID" value="NC_014830.1"/>
</dbReference>
<accession>E6SAP7</accession>
<name>E6SAP7_INTC7</name>
<keyword evidence="2" id="KW-1185">Reference proteome</keyword>
<dbReference type="EMBL" id="CP002343">
    <property type="protein sequence ID" value="ADU48320.1"/>
    <property type="molecule type" value="Genomic_DNA"/>
</dbReference>